<dbReference type="AlphaFoldDB" id="A0A504YGJ0"/>
<evidence type="ECO:0000313" key="2">
    <source>
        <dbReference type="Proteomes" id="UP000316759"/>
    </source>
</evidence>
<reference evidence="1 2" key="1">
    <citation type="submission" date="2019-04" db="EMBL/GenBank/DDBJ databases">
        <title>Annotation for the trematode Fasciola gigantica.</title>
        <authorList>
            <person name="Choi Y.-J."/>
        </authorList>
    </citation>
    <scope>NUCLEOTIDE SEQUENCE [LARGE SCALE GENOMIC DNA]</scope>
    <source>
        <strain evidence="1">Uganda_cow_1</strain>
    </source>
</reference>
<sequence length="69" mass="7717">MRTSDEFLGGTTGFSPVRYSLANNEEVTLYTNNKTAYDIINALMNFKTSAATLFRFVISRETGQSIRQG</sequence>
<accession>A0A504YGJ0</accession>
<gene>
    <name evidence="1" type="ORF">FGIG_07975</name>
</gene>
<keyword evidence="2" id="KW-1185">Reference proteome</keyword>
<dbReference type="Proteomes" id="UP000316759">
    <property type="component" value="Unassembled WGS sequence"/>
</dbReference>
<dbReference type="EMBL" id="SUNJ01008885">
    <property type="protein sequence ID" value="TPP60842.1"/>
    <property type="molecule type" value="Genomic_DNA"/>
</dbReference>
<evidence type="ECO:0000313" key="1">
    <source>
        <dbReference type="EMBL" id="TPP60842.1"/>
    </source>
</evidence>
<name>A0A504YGJ0_FASGI</name>
<protein>
    <submittedName>
        <fullName evidence="1">Uncharacterized protein</fullName>
    </submittedName>
</protein>
<comment type="caution">
    <text evidence="1">The sequence shown here is derived from an EMBL/GenBank/DDBJ whole genome shotgun (WGS) entry which is preliminary data.</text>
</comment>
<proteinExistence type="predicted"/>
<organism evidence="1 2">
    <name type="scientific">Fasciola gigantica</name>
    <name type="common">Giant liver fluke</name>
    <dbReference type="NCBI Taxonomy" id="46835"/>
    <lineage>
        <taxon>Eukaryota</taxon>
        <taxon>Metazoa</taxon>
        <taxon>Spiralia</taxon>
        <taxon>Lophotrochozoa</taxon>
        <taxon>Platyhelminthes</taxon>
        <taxon>Trematoda</taxon>
        <taxon>Digenea</taxon>
        <taxon>Plagiorchiida</taxon>
        <taxon>Echinostomata</taxon>
        <taxon>Echinostomatoidea</taxon>
        <taxon>Fasciolidae</taxon>
        <taxon>Fasciola</taxon>
    </lineage>
</organism>